<dbReference type="Pfam" id="PF03031">
    <property type="entry name" value="NIF"/>
    <property type="match status" value="1"/>
</dbReference>
<dbReference type="Pfam" id="PF00240">
    <property type="entry name" value="ubiquitin"/>
    <property type="match status" value="1"/>
</dbReference>
<evidence type="ECO:0000313" key="14">
    <source>
        <dbReference type="EMBL" id="KDO30506.1"/>
    </source>
</evidence>
<dbReference type="SMART" id="SM00213">
    <property type="entry name" value="UBQ"/>
    <property type="match status" value="1"/>
</dbReference>
<dbReference type="SMART" id="SM00577">
    <property type="entry name" value="CPDc"/>
    <property type="match status" value="1"/>
</dbReference>
<dbReference type="InterPro" id="IPR004274">
    <property type="entry name" value="FCP1_dom"/>
</dbReference>
<evidence type="ECO:0000259" key="12">
    <source>
        <dbReference type="PROSITE" id="PS50053"/>
    </source>
</evidence>
<dbReference type="SUPFAM" id="SSF56784">
    <property type="entry name" value="HAD-like"/>
    <property type="match status" value="1"/>
</dbReference>
<evidence type="ECO:0000256" key="1">
    <source>
        <dbReference type="ARBA" id="ARBA00001946"/>
    </source>
</evidence>
<feature type="domain" description="Ubiquitin-like" evidence="12">
    <location>
        <begin position="9"/>
        <end position="88"/>
    </location>
</feature>
<dbReference type="InterPro" id="IPR029071">
    <property type="entry name" value="Ubiquitin-like_domsf"/>
</dbReference>
<keyword evidence="4" id="KW-0479">Metal-binding</keyword>
<dbReference type="InterPro" id="IPR051658">
    <property type="entry name" value="UBLCP1"/>
</dbReference>
<dbReference type="Gene3D" id="3.40.50.1000">
    <property type="entry name" value="HAD superfamily/HAD-like"/>
    <property type="match status" value="1"/>
</dbReference>
<dbReference type="OrthoDB" id="1711508at2759"/>
<comment type="catalytic activity">
    <reaction evidence="10">
        <text>O-phospho-L-seryl-[protein] + H2O = L-seryl-[protein] + phosphate</text>
        <dbReference type="Rhea" id="RHEA:20629"/>
        <dbReference type="Rhea" id="RHEA-COMP:9863"/>
        <dbReference type="Rhea" id="RHEA-COMP:11604"/>
        <dbReference type="ChEBI" id="CHEBI:15377"/>
        <dbReference type="ChEBI" id="CHEBI:29999"/>
        <dbReference type="ChEBI" id="CHEBI:43474"/>
        <dbReference type="ChEBI" id="CHEBI:83421"/>
        <dbReference type="EC" id="3.1.3.16"/>
    </reaction>
</comment>
<keyword evidence="8" id="KW-0539">Nucleus</keyword>
<accession>A0A067CVE2</accession>
<sequence length="336" mass="37703">MADDEAKTATITLVGKWKKEEMRLDVGPSATILDVKQRIQAITGIQPARQKLVGLNVHGRPAGDNVRLGDMTLKHPQKFMLIGTKESEVFVDPDALPACALPPVFSDFNCAFAPTSAQWHSAKENNLALASAIATAQIHVMHPPRPSKKLLVLDLDHTLMDISATKGNGIPSSRFMRPFMHTFLSAVWSHFDVCIWSQTSWKWIEIKLTELGMLTTPDYRINFILDKTNMFSYHSSMDDSTTKKRKSKVKALEIIWSHFPGLWHARNTVHVDDLPHNFNLNPRNGIPITRYDCTDEAATRDAELLHLATYLQSVVAPADDVTSLDLASWRDHETSK</sequence>
<evidence type="ECO:0000256" key="5">
    <source>
        <dbReference type="ARBA" id="ARBA00022801"/>
    </source>
</evidence>
<evidence type="ECO:0000256" key="7">
    <source>
        <dbReference type="ARBA" id="ARBA00022912"/>
    </source>
</evidence>
<protein>
    <recommendedName>
        <fullName evidence="3">protein-serine/threonine phosphatase</fullName>
        <ecNumber evidence="3">3.1.3.16</ecNumber>
    </recommendedName>
    <alternativeName>
        <fullName evidence="9">Nuclear proteasome inhibitor UBLCP1</fullName>
    </alternativeName>
</protein>
<dbReference type="PANTHER" id="PTHR48493:SF1">
    <property type="entry name" value="UBIQUITIN-LIKE DOMAIN-CONTAINING CTD PHOSPHATASE 1"/>
    <property type="match status" value="1"/>
</dbReference>
<evidence type="ECO:0000313" key="15">
    <source>
        <dbReference type="Proteomes" id="UP000030745"/>
    </source>
</evidence>
<dbReference type="PANTHER" id="PTHR48493">
    <property type="entry name" value="UBIQUITIN-LIKE DOMAIN-CONTAINING CTD PHOSPHATASE 1"/>
    <property type="match status" value="1"/>
</dbReference>
<keyword evidence="5" id="KW-0378">Hydrolase</keyword>
<dbReference type="InterPro" id="IPR023214">
    <property type="entry name" value="HAD_sf"/>
</dbReference>
<dbReference type="STRING" id="695850.A0A067CVE2"/>
<proteinExistence type="predicted"/>
<feature type="domain" description="FCP1 homology" evidence="13">
    <location>
        <begin position="144"/>
        <end position="314"/>
    </location>
</feature>
<dbReference type="InterPro" id="IPR036412">
    <property type="entry name" value="HAD-like_sf"/>
</dbReference>
<evidence type="ECO:0000259" key="13">
    <source>
        <dbReference type="PROSITE" id="PS50969"/>
    </source>
</evidence>
<keyword evidence="7" id="KW-0904">Protein phosphatase</keyword>
<evidence type="ECO:0000256" key="3">
    <source>
        <dbReference type="ARBA" id="ARBA00013081"/>
    </source>
</evidence>
<dbReference type="EMBL" id="KK583201">
    <property type="protein sequence ID" value="KDO30506.1"/>
    <property type="molecule type" value="Genomic_DNA"/>
</dbReference>
<evidence type="ECO:0000256" key="6">
    <source>
        <dbReference type="ARBA" id="ARBA00022842"/>
    </source>
</evidence>
<dbReference type="GeneID" id="24126852"/>
<dbReference type="GO" id="GO:0004722">
    <property type="term" value="F:protein serine/threonine phosphatase activity"/>
    <property type="evidence" value="ECO:0007669"/>
    <property type="project" value="UniProtKB-EC"/>
</dbReference>
<dbReference type="InterPro" id="IPR000626">
    <property type="entry name" value="Ubiquitin-like_dom"/>
</dbReference>
<dbReference type="EC" id="3.1.3.16" evidence="3"/>
<comment type="catalytic activity">
    <reaction evidence="11">
        <text>O-phospho-L-threonyl-[protein] + H2O = L-threonyl-[protein] + phosphate</text>
        <dbReference type="Rhea" id="RHEA:47004"/>
        <dbReference type="Rhea" id="RHEA-COMP:11060"/>
        <dbReference type="Rhea" id="RHEA-COMP:11605"/>
        <dbReference type="ChEBI" id="CHEBI:15377"/>
        <dbReference type="ChEBI" id="CHEBI:30013"/>
        <dbReference type="ChEBI" id="CHEBI:43474"/>
        <dbReference type="ChEBI" id="CHEBI:61977"/>
        <dbReference type="EC" id="3.1.3.16"/>
    </reaction>
</comment>
<dbReference type="InterPro" id="IPR011943">
    <property type="entry name" value="HAD-SF_hydro_IIID"/>
</dbReference>
<reference evidence="14 15" key="1">
    <citation type="journal article" date="2013" name="PLoS Genet.">
        <title>Distinctive expansion of potential virulence genes in the genome of the oomycete fish pathogen Saprolegnia parasitica.</title>
        <authorList>
            <person name="Jiang R.H."/>
            <person name="de Bruijn I."/>
            <person name="Haas B.J."/>
            <person name="Belmonte R."/>
            <person name="Lobach L."/>
            <person name="Christie J."/>
            <person name="van den Ackerveken G."/>
            <person name="Bottin A."/>
            <person name="Bulone V."/>
            <person name="Diaz-Moreno S.M."/>
            <person name="Dumas B."/>
            <person name="Fan L."/>
            <person name="Gaulin E."/>
            <person name="Govers F."/>
            <person name="Grenville-Briggs L.J."/>
            <person name="Horner N.R."/>
            <person name="Levin J.Z."/>
            <person name="Mammella M."/>
            <person name="Meijer H.J."/>
            <person name="Morris P."/>
            <person name="Nusbaum C."/>
            <person name="Oome S."/>
            <person name="Phillips A.J."/>
            <person name="van Rooyen D."/>
            <person name="Rzeszutek E."/>
            <person name="Saraiva M."/>
            <person name="Secombes C.J."/>
            <person name="Seidl M.F."/>
            <person name="Snel B."/>
            <person name="Stassen J.H."/>
            <person name="Sykes S."/>
            <person name="Tripathy S."/>
            <person name="van den Berg H."/>
            <person name="Vega-Arreguin J.C."/>
            <person name="Wawra S."/>
            <person name="Young S.K."/>
            <person name="Zeng Q."/>
            <person name="Dieguez-Uribeondo J."/>
            <person name="Russ C."/>
            <person name="Tyler B.M."/>
            <person name="van West P."/>
        </authorList>
    </citation>
    <scope>NUCLEOTIDE SEQUENCE [LARGE SCALE GENOMIC DNA]</scope>
    <source>
        <strain evidence="14 15">CBS 223.65</strain>
    </source>
</reference>
<keyword evidence="15" id="KW-1185">Reference proteome</keyword>
<dbReference type="Proteomes" id="UP000030745">
    <property type="component" value="Unassembled WGS sequence"/>
</dbReference>
<gene>
    <name evidence="14" type="ORF">SPRG_04408</name>
</gene>
<evidence type="ECO:0000256" key="4">
    <source>
        <dbReference type="ARBA" id="ARBA00022723"/>
    </source>
</evidence>
<dbReference type="SUPFAM" id="SSF54236">
    <property type="entry name" value="Ubiquitin-like"/>
    <property type="match status" value="1"/>
</dbReference>
<dbReference type="OMA" id="TVHTPKY"/>
<dbReference type="RefSeq" id="XP_012198723.1">
    <property type="nucleotide sequence ID" value="XM_012343333.1"/>
</dbReference>
<dbReference type="PROSITE" id="PS50053">
    <property type="entry name" value="UBIQUITIN_2"/>
    <property type="match status" value="1"/>
</dbReference>
<name>A0A067CVE2_SAPPC</name>
<organism evidence="14 15">
    <name type="scientific">Saprolegnia parasitica (strain CBS 223.65)</name>
    <dbReference type="NCBI Taxonomy" id="695850"/>
    <lineage>
        <taxon>Eukaryota</taxon>
        <taxon>Sar</taxon>
        <taxon>Stramenopiles</taxon>
        <taxon>Oomycota</taxon>
        <taxon>Saprolegniomycetes</taxon>
        <taxon>Saprolegniales</taxon>
        <taxon>Saprolegniaceae</taxon>
        <taxon>Saprolegnia</taxon>
    </lineage>
</organism>
<dbReference type="GO" id="GO:0090364">
    <property type="term" value="P:regulation of proteasome assembly"/>
    <property type="evidence" value="ECO:0007669"/>
    <property type="project" value="InterPro"/>
</dbReference>
<dbReference type="Gene3D" id="3.10.20.90">
    <property type="entry name" value="Phosphatidylinositol 3-kinase Catalytic Subunit, Chain A, domain 1"/>
    <property type="match status" value="1"/>
</dbReference>
<dbReference type="VEuPathDB" id="FungiDB:SPRG_04408"/>
<dbReference type="PROSITE" id="PS50969">
    <property type="entry name" value="FCP1"/>
    <property type="match status" value="1"/>
</dbReference>
<dbReference type="AlphaFoldDB" id="A0A067CVE2"/>
<dbReference type="GO" id="GO:0005634">
    <property type="term" value="C:nucleus"/>
    <property type="evidence" value="ECO:0007669"/>
    <property type="project" value="UniProtKB-SubCell"/>
</dbReference>
<evidence type="ECO:0000256" key="9">
    <source>
        <dbReference type="ARBA" id="ARBA00032039"/>
    </source>
</evidence>
<dbReference type="GO" id="GO:0046872">
    <property type="term" value="F:metal ion binding"/>
    <property type="evidence" value="ECO:0007669"/>
    <property type="project" value="UniProtKB-KW"/>
</dbReference>
<evidence type="ECO:0000256" key="8">
    <source>
        <dbReference type="ARBA" id="ARBA00023242"/>
    </source>
</evidence>
<keyword evidence="6" id="KW-0460">Magnesium</keyword>
<comment type="subcellular location">
    <subcellularLocation>
        <location evidence="2">Nucleus</location>
    </subcellularLocation>
</comment>
<dbReference type="KEGG" id="spar:SPRG_04408"/>
<evidence type="ECO:0000256" key="11">
    <source>
        <dbReference type="ARBA" id="ARBA00048336"/>
    </source>
</evidence>
<comment type="cofactor">
    <cofactor evidence="1">
        <name>Mg(2+)</name>
        <dbReference type="ChEBI" id="CHEBI:18420"/>
    </cofactor>
</comment>
<evidence type="ECO:0000256" key="10">
    <source>
        <dbReference type="ARBA" id="ARBA00047761"/>
    </source>
</evidence>
<dbReference type="NCBIfam" id="TIGR02245">
    <property type="entry name" value="HAD_IIID1"/>
    <property type="match status" value="1"/>
</dbReference>
<evidence type="ECO:0000256" key="2">
    <source>
        <dbReference type="ARBA" id="ARBA00004123"/>
    </source>
</evidence>
<dbReference type="CDD" id="cd01813">
    <property type="entry name" value="Ubl_UBLCP1"/>
    <property type="match status" value="1"/>
</dbReference>